<accession>W9WPV6</accession>
<dbReference type="PANTHER" id="PTHR42760:SF115">
    <property type="entry name" value="3-OXOACYL-[ACYL-CARRIER-PROTEIN] REDUCTASE FABG"/>
    <property type="match status" value="1"/>
</dbReference>
<dbReference type="RefSeq" id="XP_007749143.1">
    <property type="nucleotide sequence ID" value="XM_007750953.1"/>
</dbReference>
<keyword evidence="3" id="KW-0560">Oxidoreductase</keyword>
<gene>
    <name evidence="4" type="ORF">A1O5_10377</name>
</gene>
<name>W9WPV6_9EURO</name>
<protein>
    <recommendedName>
        <fullName evidence="6">3-oxoacyl-[acyl-carrier protein] reductase</fullName>
    </recommendedName>
</protein>
<dbReference type="InterPro" id="IPR036291">
    <property type="entry name" value="NAD(P)-bd_dom_sf"/>
</dbReference>
<dbReference type="GeneID" id="19195070"/>
<evidence type="ECO:0000313" key="4">
    <source>
        <dbReference type="EMBL" id="EXJ66706.1"/>
    </source>
</evidence>
<sequence>MELSGTAIVTGAAGGIGRAIALRFVDFRCSSLTLVDLDGKGLDETKRLILDKMPSATVLIVQMDLTEEDTPEEIVWQTVEKFKTLSYLVNCAGIPSPFATSQDTPLDVFDKVQSVNVRATWRLQRAAVKQMLKQELVNGDQLITPWNLPRRGSIINIGSMVSTIALPLLAPYITSKHAILGLTRAEAIDFARQGIRINCVAPGIIATDLGRETPTAIANKHLTPIIEKTPMGRVGRPDEVADSVAFLASPMASYITGSNLAVDGGFTAA</sequence>
<evidence type="ECO:0008006" key="6">
    <source>
        <dbReference type="Google" id="ProtNLM"/>
    </source>
</evidence>
<dbReference type="PRINTS" id="PR00081">
    <property type="entry name" value="GDHRDH"/>
</dbReference>
<evidence type="ECO:0000256" key="1">
    <source>
        <dbReference type="ARBA" id="ARBA00006484"/>
    </source>
</evidence>
<dbReference type="STRING" id="1182543.W9WPV6"/>
<dbReference type="HOGENOM" id="CLU_010194_1_0_1"/>
<comment type="similarity">
    <text evidence="1">Belongs to the short-chain dehydrogenases/reductases (SDR) family.</text>
</comment>
<dbReference type="InterPro" id="IPR002347">
    <property type="entry name" value="SDR_fam"/>
</dbReference>
<dbReference type="FunFam" id="3.40.50.720:FF:000084">
    <property type="entry name" value="Short-chain dehydrogenase reductase"/>
    <property type="match status" value="1"/>
</dbReference>
<dbReference type="PANTHER" id="PTHR42760">
    <property type="entry name" value="SHORT-CHAIN DEHYDROGENASES/REDUCTASES FAMILY MEMBER"/>
    <property type="match status" value="1"/>
</dbReference>
<proteinExistence type="inferred from homology"/>
<keyword evidence="5" id="KW-1185">Reference proteome</keyword>
<dbReference type="Pfam" id="PF13561">
    <property type="entry name" value="adh_short_C2"/>
    <property type="match status" value="1"/>
</dbReference>
<keyword evidence="2" id="KW-0521">NADP</keyword>
<dbReference type="eggNOG" id="KOG1200">
    <property type="taxonomic scope" value="Eukaryota"/>
</dbReference>
<organism evidence="4 5">
    <name type="scientific">Cladophialophora psammophila CBS 110553</name>
    <dbReference type="NCBI Taxonomy" id="1182543"/>
    <lineage>
        <taxon>Eukaryota</taxon>
        <taxon>Fungi</taxon>
        <taxon>Dikarya</taxon>
        <taxon>Ascomycota</taxon>
        <taxon>Pezizomycotina</taxon>
        <taxon>Eurotiomycetes</taxon>
        <taxon>Chaetothyriomycetidae</taxon>
        <taxon>Chaetothyriales</taxon>
        <taxon>Herpotrichiellaceae</taxon>
        <taxon>Cladophialophora</taxon>
    </lineage>
</organism>
<dbReference type="GO" id="GO:0016616">
    <property type="term" value="F:oxidoreductase activity, acting on the CH-OH group of donors, NAD or NADP as acceptor"/>
    <property type="evidence" value="ECO:0007669"/>
    <property type="project" value="TreeGrafter"/>
</dbReference>
<evidence type="ECO:0000256" key="3">
    <source>
        <dbReference type="ARBA" id="ARBA00023002"/>
    </source>
</evidence>
<evidence type="ECO:0000313" key="5">
    <source>
        <dbReference type="Proteomes" id="UP000019471"/>
    </source>
</evidence>
<dbReference type="OrthoDB" id="5840532at2759"/>
<dbReference type="PRINTS" id="PR00080">
    <property type="entry name" value="SDRFAMILY"/>
</dbReference>
<dbReference type="CDD" id="cd05233">
    <property type="entry name" value="SDR_c"/>
    <property type="match status" value="1"/>
</dbReference>
<evidence type="ECO:0000256" key="2">
    <source>
        <dbReference type="ARBA" id="ARBA00022857"/>
    </source>
</evidence>
<dbReference type="EMBL" id="AMGX01000019">
    <property type="protein sequence ID" value="EXJ66706.1"/>
    <property type="molecule type" value="Genomic_DNA"/>
</dbReference>
<reference evidence="4 5" key="1">
    <citation type="submission" date="2013-03" db="EMBL/GenBank/DDBJ databases">
        <title>The Genome Sequence of Cladophialophora psammophila CBS 110553.</title>
        <authorList>
            <consortium name="The Broad Institute Genomics Platform"/>
            <person name="Cuomo C."/>
            <person name="de Hoog S."/>
            <person name="Gorbushina A."/>
            <person name="Walker B."/>
            <person name="Young S.K."/>
            <person name="Zeng Q."/>
            <person name="Gargeya S."/>
            <person name="Fitzgerald M."/>
            <person name="Haas B."/>
            <person name="Abouelleil A."/>
            <person name="Allen A.W."/>
            <person name="Alvarado L."/>
            <person name="Arachchi H.M."/>
            <person name="Berlin A.M."/>
            <person name="Chapman S.B."/>
            <person name="Gainer-Dewar J."/>
            <person name="Goldberg J."/>
            <person name="Griggs A."/>
            <person name="Gujja S."/>
            <person name="Hansen M."/>
            <person name="Howarth C."/>
            <person name="Imamovic A."/>
            <person name="Ireland A."/>
            <person name="Larimer J."/>
            <person name="McCowan C."/>
            <person name="Murphy C."/>
            <person name="Pearson M."/>
            <person name="Poon T.W."/>
            <person name="Priest M."/>
            <person name="Roberts A."/>
            <person name="Saif S."/>
            <person name="Shea T."/>
            <person name="Sisk P."/>
            <person name="Sykes S."/>
            <person name="Wortman J."/>
            <person name="Nusbaum C."/>
            <person name="Birren B."/>
        </authorList>
    </citation>
    <scope>NUCLEOTIDE SEQUENCE [LARGE SCALE GENOMIC DNA]</scope>
    <source>
        <strain evidence="4 5">CBS 110553</strain>
    </source>
</reference>
<dbReference type="Gene3D" id="3.40.50.720">
    <property type="entry name" value="NAD(P)-binding Rossmann-like Domain"/>
    <property type="match status" value="1"/>
</dbReference>
<dbReference type="SUPFAM" id="SSF51735">
    <property type="entry name" value="NAD(P)-binding Rossmann-fold domains"/>
    <property type="match status" value="1"/>
</dbReference>
<dbReference type="Proteomes" id="UP000019471">
    <property type="component" value="Unassembled WGS sequence"/>
</dbReference>
<comment type="caution">
    <text evidence="4">The sequence shown here is derived from an EMBL/GenBank/DDBJ whole genome shotgun (WGS) entry which is preliminary data.</text>
</comment>
<dbReference type="AlphaFoldDB" id="W9WPV6"/>